<dbReference type="InterPro" id="IPR027291">
    <property type="entry name" value="Glyco_hydro_38_N_sf"/>
</dbReference>
<accession>A0A923PM34</accession>
<evidence type="ECO:0000313" key="5">
    <source>
        <dbReference type="EMBL" id="MBC6996683.1"/>
    </source>
</evidence>
<keyword evidence="2 3" id="KW-0119">Carbohydrate metabolism</keyword>
<feature type="domain" description="Glycoside hydrolase family 57 N-terminal" evidence="4">
    <location>
        <begin position="115"/>
        <end position="308"/>
    </location>
</feature>
<dbReference type="GO" id="GO:0005975">
    <property type="term" value="P:carbohydrate metabolic process"/>
    <property type="evidence" value="ECO:0007669"/>
    <property type="project" value="InterPro"/>
</dbReference>
<sequence>MAGQAKKFICIHGHFYQPPRENAWLETIEVQDSAAPYHDWNERINEECYAPNATARVLNNAQHITTIRNNYERMSWNFGPTLLSWLEVHDPATYARLLKADRESCARFGGHGNALAQSYNHIIMPLANARDQRTQIRWGIADFEARFGRTPEGMWLAETAVDTACLEALVDAGIKFTVLAPRQCQAVRFQADPQWHDVHGGVDSRRAYRCPLPSGRTIDLFFYDGDVSKAVAFEGLLNDGRLLANRLINSLDRNDAIQLANIATDGESYGHHHRKGEMALAACLDYLEEHPDYRITNYGQFLELHPPEWEARIFENSSWSCVHGVERWRSDCGCHTGGQPGWHQRWRAPLRAALDEVRERLATVFTNFGTNLFKDPWAARDAYIELVLDRSPDNVRAFLNRHSRLPNPGKEDCTTMLRLLEMQRHAMLMYTSCAWFFNEVTGIETLQVLQYANRALHLCEVVSGQDYHPDFLDRLGKIESNSVESAAVAYRKEVMTARVGLRRVGMHFAAASLFEKNMAELELFNYRAEIHTLRQLRAGSYRLAMGHISVHSNITQSGTDFSFAVLYLGQQTLIGSIRDDINLEDFAAVTPDLEREFRGGHVGEVIAMMNANFGSETFSIWHLFRDEKQRILLFMTNRTMEIAAKNFSDVYYDNYQLMSTMRANGMPLPDAYQAAINFTMHRRLEELLETEGALDHARLERIVADSHHWKHRWREPADLEKAAENRIYHLITEAFALPKRWEDALALTKALKQLKIHPNYYRAQNAFLEGWTEAYAASLPRERYIVGLALARELRLALGFVGQPTELSVA</sequence>
<comment type="caution">
    <text evidence="5">The sequence shown here is derived from an EMBL/GenBank/DDBJ whole genome shotgun (WGS) entry which is preliminary data.</text>
</comment>
<evidence type="ECO:0000259" key="4">
    <source>
        <dbReference type="Pfam" id="PF03065"/>
    </source>
</evidence>
<evidence type="ECO:0000256" key="1">
    <source>
        <dbReference type="ARBA" id="ARBA00006821"/>
    </source>
</evidence>
<reference evidence="5" key="1">
    <citation type="submission" date="2020-08" db="EMBL/GenBank/DDBJ databases">
        <title>Lewinella bacteria from marine environments.</title>
        <authorList>
            <person name="Zhong Y."/>
        </authorList>
    </citation>
    <scope>NUCLEOTIDE SEQUENCE</scope>
    <source>
        <strain evidence="5">KCTC 42187</strain>
    </source>
</reference>
<dbReference type="InterPro" id="IPR011330">
    <property type="entry name" value="Glyco_hydro/deAcase_b/a-brl"/>
</dbReference>
<dbReference type="Pfam" id="PF12055">
    <property type="entry name" value="DUF3536"/>
    <property type="match status" value="1"/>
</dbReference>
<dbReference type="InterPro" id="IPR052046">
    <property type="entry name" value="GH57_Enzymes"/>
</dbReference>
<dbReference type="SUPFAM" id="SSF88713">
    <property type="entry name" value="Glycoside hydrolase/deacetylase"/>
    <property type="match status" value="1"/>
</dbReference>
<evidence type="ECO:0000256" key="3">
    <source>
        <dbReference type="RuleBase" id="RU361196"/>
    </source>
</evidence>
<dbReference type="EMBL" id="JACSIT010000154">
    <property type="protein sequence ID" value="MBC6996683.1"/>
    <property type="molecule type" value="Genomic_DNA"/>
</dbReference>
<dbReference type="Pfam" id="PF03065">
    <property type="entry name" value="Glyco_hydro_57"/>
    <property type="match status" value="1"/>
</dbReference>
<name>A0A923PM34_9BACT</name>
<dbReference type="AlphaFoldDB" id="A0A923PM34"/>
<evidence type="ECO:0000256" key="2">
    <source>
        <dbReference type="ARBA" id="ARBA00023277"/>
    </source>
</evidence>
<dbReference type="Gene3D" id="3.20.110.10">
    <property type="entry name" value="Glycoside hydrolase 38, N terminal domain"/>
    <property type="match status" value="2"/>
</dbReference>
<dbReference type="CDD" id="cd10797">
    <property type="entry name" value="GH57N_APU_like_1"/>
    <property type="match status" value="1"/>
</dbReference>
<dbReference type="InterPro" id="IPR004300">
    <property type="entry name" value="Glyco_hydro_57_N"/>
</dbReference>
<evidence type="ECO:0000313" key="6">
    <source>
        <dbReference type="Proteomes" id="UP000650081"/>
    </source>
</evidence>
<protein>
    <submittedName>
        <fullName evidence="5">DUF3536 domain-containing protein</fullName>
    </submittedName>
</protein>
<dbReference type="PANTHER" id="PTHR36306:SF3">
    <property type="entry name" value="GLYCOSIDE HYDROLASE FAMILY 57"/>
    <property type="match status" value="1"/>
</dbReference>
<dbReference type="RefSeq" id="WP_187468693.1">
    <property type="nucleotide sequence ID" value="NZ_JACSIT010000154.1"/>
</dbReference>
<proteinExistence type="inferred from homology"/>
<dbReference type="Proteomes" id="UP000650081">
    <property type="component" value="Unassembled WGS sequence"/>
</dbReference>
<keyword evidence="6" id="KW-1185">Reference proteome</keyword>
<comment type="similarity">
    <text evidence="1 3">Belongs to the glycosyl hydrolase 57 family.</text>
</comment>
<dbReference type="InterPro" id="IPR021923">
    <property type="entry name" value="DUF3536"/>
</dbReference>
<dbReference type="PANTHER" id="PTHR36306">
    <property type="entry name" value="ALPHA-AMYLASE-RELATED-RELATED"/>
    <property type="match status" value="1"/>
</dbReference>
<dbReference type="GO" id="GO:0003824">
    <property type="term" value="F:catalytic activity"/>
    <property type="evidence" value="ECO:0007669"/>
    <property type="project" value="InterPro"/>
</dbReference>
<organism evidence="5 6">
    <name type="scientific">Neolewinella lacunae</name>
    <dbReference type="NCBI Taxonomy" id="1517758"/>
    <lineage>
        <taxon>Bacteria</taxon>
        <taxon>Pseudomonadati</taxon>
        <taxon>Bacteroidota</taxon>
        <taxon>Saprospiria</taxon>
        <taxon>Saprospirales</taxon>
        <taxon>Lewinellaceae</taxon>
        <taxon>Neolewinella</taxon>
    </lineage>
</organism>
<gene>
    <name evidence="5" type="ORF">H9S92_21100</name>
</gene>